<dbReference type="InterPro" id="IPR036834">
    <property type="entry name" value="Bcl-2-like_sf"/>
</dbReference>
<proteinExistence type="predicted"/>
<evidence type="ECO:0000313" key="1">
    <source>
        <dbReference type="EMBL" id="GFR99242.1"/>
    </source>
</evidence>
<organism evidence="1 2">
    <name type="scientific">Elysia marginata</name>
    <dbReference type="NCBI Taxonomy" id="1093978"/>
    <lineage>
        <taxon>Eukaryota</taxon>
        <taxon>Metazoa</taxon>
        <taxon>Spiralia</taxon>
        <taxon>Lophotrochozoa</taxon>
        <taxon>Mollusca</taxon>
        <taxon>Gastropoda</taxon>
        <taxon>Heterobranchia</taxon>
        <taxon>Euthyneura</taxon>
        <taxon>Panpulmonata</taxon>
        <taxon>Sacoglossa</taxon>
        <taxon>Placobranchoidea</taxon>
        <taxon>Plakobranchidae</taxon>
        <taxon>Elysia</taxon>
    </lineage>
</organism>
<dbReference type="Proteomes" id="UP000762676">
    <property type="component" value="Unassembled WGS sequence"/>
</dbReference>
<accession>A0AAV4HPI2</accession>
<dbReference type="EMBL" id="BMAT01009132">
    <property type="protein sequence ID" value="GFR99242.1"/>
    <property type="molecule type" value="Genomic_DNA"/>
</dbReference>
<reference evidence="1 2" key="1">
    <citation type="journal article" date="2021" name="Elife">
        <title>Chloroplast acquisition without the gene transfer in kleptoplastic sea slugs, Plakobranchus ocellatus.</title>
        <authorList>
            <person name="Maeda T."/>
            <person name="Takahashi S."/>
            <person name="Yoshida T."/>
            <person name="Shimamura S."/>
            <person name="Takaki Y."/>
            <person name="Nagai Y."/>
            <person name="Toyoda A."/>
            <person name="Suzuki Y."/>
            <person name="Arimoto A."/>
            <person name="Ishii H."/>
            <person name="Satoh N."/>
            <person name="Nishiyama T."/>
            <person name="Hasebe M."/>
            <person name="Maruyama T."/>
            <person name="Minagawa J."/>
            <person name="Obokata J."/>
            <person name="Shigenobu S."/>
        </authorList>
    </citation>
    <scope>NUCLEOTIDE SEQUENCE [LARGE SCALE GENOMIC DNA]</scope>
</reference>
<dbReference type="SUPFAM" id="SSF56854">
    <property type="entry name" value="Bcl-2 inhibitors of programmed cell death"/>
    <property type="match status" value="1"/>
</dbReference>
<comment type="caution">
    <text evidence="1">The sequence shown here is derived from an EMBL/GenBank/DDBJ whole genome shotgun (WGS) entry which is preliminary data.</text>
</comment>
<sequence length="139" mass="15674">MASKGSAAVLARKMIRHEIFGDSNDPFVQKLVAFLAILREKYDERLRSANDLNELCIALNIVLSDDEDDGGITWGRVLMAYMYLGRTAKEQYQTMQSEEAFDREFVTPACDHLGNLVDGWVNARPNGWDGLMDRIASEV</sequence>
<protein>
    <submittedName>
        <fullName evidence="1">Uncharacterized protein</fullName>
    </submittedName>
</protein>
<keyword evidence="2" id="KW-1185">Reference proteome</keyword>
<dbReference type="AlphaFoldDB" id="A0AAV4HPI2"/>
<evidence type="ECO:0000313" key="2">
    <source>
        <dbReference type="Proteomes" id="UP000762676"/>
    </source>
</evidence>
<dbReference type="GO" id="GO:0042981">
    <property type="term" value="P:regulation of apoptotic process"/>
    <property type="evidence" value="ECO:0007669"/>
    <property type="project" value="InterPro"/>
</dbReference>
<dbReference type="Gene3D" id="1.10.437.10">
    <property type="entry name" value="Blc2-like"/>
    <property type="match status" value="1"/>
</dbReference>
<gene>
    <name evidence="1" type="ORF">ElyMa_004522900</name>
</gene>
<name>A0AAV4HPI2_9GAST</name>